<keyword evidence="6" id="KW-1133">Transmembrane helix</keyword>
<dbReference type="InterPro" id="IPR036893">
    <property type="entry name" value="SBP_sf"/>
</dbReference>
<dbReference type="PROSITE" id="PS51141">
    <property type="entry name" value="ZF_SBP"/>
    <property type="match status" value="1"/>
</dbReference>
<dbReference type="PANTHER" id="PTHR31251">
    <property type="entry name" value="SQUAMOSA PROMOTER-BINDING-LIKE PROTEIN 4"/>
    <property type="match status" value="1"/>
</dbReference>
<protein>
    <submittedName>
        <fullName evidence="7">Squamosa promoter-binding protein-like (SBP domain) transcription factor family protein</fullName>
    </submittedName>
</protein>
<organism evidence="7">
    <name type="scientific">Zea mays</name>
    <name type="common">Maize</name>
    <dbReference type="NCBI Taxonomy" id="4577"/>
    <lineage>
        <taxon>Eukaryota</taxon>
        <taxon>Viridiplantae</taxon>
        <taxon>Streptophyta</taxon>
        <taxon>Embryophyta</taxon>
        <taxon>Tracheophyta</taxon>
        <taxon>Spermatophyta</taxon>
        <taxon>Magnoliopsida</taxon>
        <taxon>Liliopsida</taxon>
        <taxon>Poales</taxon>
        <taxon>Poaceae</taxon>
        <taxon>PACMAD clade</taxon>
        <taxon>Panicoideae</taxon>
        <taxon>Andropogonodae</taxon>
        <taxon>Andropogoneae</taxon>
        <taxon>Tripsacinae</taxon>
        <taxon>Zea</taxon>
    </lineage>
</organism>
<dbReference type="AlphaFoldDB" id="A0A1D6FAM1"/>
<evidence type="ECO:0000313" key="7">
    <source>
        <dbReference type="EMBL" id="AQK89108.1"/>
    </source>
</evidence>
<evidence type="ECO:0000256" key="5">
    <source>
        <dbReference type="SAM" id="MobiDB-lite"/>
    </source>
</evidence>
<evidence type="ECO:0000256" key="2">
    <source>
        <dbReference type="ARBA" id="ARBA00022771"/>
    </source>
</evidence>
<feature type="region of interest" description="Disordered" evidence="5">
    <location>
        <begin position="115"/>
        <end position="137"/>
    </location>
</feature>
<dbReference type="GO" id="GO:0005634">
    <property type="term" value="C:nucleus"/>
    <property type="evidence" value="ECO:0007669"/>
    <property type="project" value="InterPro"/>
</dbReference>
<name>A0A1D6FAM1_MAIZE</name>
<keyword evidence="2 4" id="KW-0863">Zinc-finger</keyword>
<sequence>MPVGRALPPQDTSPPVPPRALPASASVPPLQPPGSVRGKVVAPSPTGPNPRYPILDSALSMSYCSISISSIISRLSCSRALLANHGIVLAAGAERRFHLLHEFDDGKKSCRSRLAQHNGRRRKVQPQPAVNGNSMNEDQSLSSTLFLLLKQLSGLESGSSSEQINHPNSLVNLLKNLAAIASTHAYQDVLKNATSISSNDGNNAANGSIMHEQTIRSIPVRRESLAEEPAVKRRVQDFDLNDSCIEEAESRTDKIVFKLFGKEPKDFPVDLREQILNWLSHYPTDMESYIRPGCVILTIYLHLPNWMWDEFNDDPASWIENLISLSNDGFWRTGWLYARVQDCLTLSCNGSLMFASPWQPVIGDKHQRLCVTPIAVDCSSSVKFSVKGFNIVQPTTKLLCVFDEKYLIQEETQMLLEDSTMQQGPQCLTFSCSFPCTSGRGFIEVQCLYIFYILIFCVYYRLDSVFRLKTMIKAAFLFPLLSRTKMYVLRFGCWSMDWI</sequence>
<evidence type="ECO:0000256" key="3">
    <source>
        <dbReference type="ARBA" id="ARBA00022833"/>
    </source>
</evidence>
<dbReference type="GO" id="GO:0008270">
    <property type="term" value="F:zinc ion binding"/>
    <property type="evidence" value="ECO:0007669"/>
    <property type="project" value="UniProtKB-KW"/>
</dbReference>
<keyword evidence="6" id="KW-0472">Membrane</keyword>
<proteinExistence type="predicted"/>
<dbReference type="EMBL" id="CM000784">
    <property type="protein sequence ID" value="AQK89108.1"/>
    <property type="molecule type" value="Genomic_DNA"/>
</dbReference>
<feature type="transmembrane region" description="Helical" evidence="6">
    <location>
        <begin position="441"/>
        <end position="462"/>
    </location>
</feature>
<dbReference type="PANTHER" id="PTHR31251:SF204">
    <property type="entry name" value="SQUAMOSA PROMOTER-BINDING-LIKE PROTEIN 1"/>
    <property type="match status" value="1"/>
</dbReference>
<keyword evidence="3" id="KW-0862">Zinc</keyword>
<dbReference type="GO" id="GO:0003677">
    <property type="term" value="F:DNA binding"/>
    <property type="evidence" value="ECO:0007669"/>
    <property type="project" value="InterPro"/>
</dbReference>
<dbReference type="Pfam" id="PF26102">
    <property type="entry name" value="Ig_SPL7"/>
    <property type="match status" value="1"/>
</dbReference>
<dbReference type="SUPFAM" id="SSF103612">
    <property type="entry name" value="SBT domain"/>
    <property type="match status" value="1"/>
</dbReference>
<evidence type="ECO:0000256" key="1">
    <source>
        <dbReference type="ARBA" id="ARBA00022723"/>
    </source>
</evidence>
<dbReference type="Pfam" id="PF03110">
    <property type="entry name" value="SBP"/>
    <property type="match status" value="1"/>
</dbReference>
<feature type="compositionally biased region" description="Pro residues" evidence="5">
    <location>
        <begin position="11"/>
        <end position="20"/>
    </location>
</feature>
<keyword evidence="1" id="KW-0479">Metal-binding</keyword>
<feature type="compositionally biased region" description="Polar residues" evidence="5">
    <location>
        <begin position="128"/>
        <end position="137"/>
    </location>
</feature>
<dbReference type="InterPro" id="IPR004333">
    <property type="entry name" value="SBP_dom"/>
</dbReference>
<reference evidence="7" key="1">
    <citation type="submission" date="2015-12" db="EMBL/GenBank/DDBJ databases">
        <title>Update maize B73 reference genome by single molecule sequencing technologies.</title>
        <authorList>
            <consortium name="Maize Genome Sequencing Project"/>
            <person name="Ware D."/>
        </authorList>
    </citation>
    <scope>NUCLEOTIDE SEQUENCE</scope>
    <source>
        <tissue evidence="7">Seedling</tissue>
    </source>
</reference>
<accession>A0A1D6FAM1</accession>
<evidence type="ECO:0000256" key="6">
    <source>
        <dbReference type="SAM" id="Phobius"/>
    </source>
</evidence>
<keyword evidence="6" id="KW-0812">Transmembrane</keyword>
<evidence type="ECO:0000256" key="4">
    <source>
        <dbReference type="PROSITE-ProRule" id="PRU00470"/>
    </source>
</evidence>
<gene>
    <name evidence="7" type="ORF">ZEAMMB73_Zm00001d008176</name>
</gene>
<feature type="region of interest" description="Disordered" evidence="5">
    <location>
        <begin position="1"/>
        <end position="48"/>
    </location>
</feature>
<dbReference type="InterPro" id="IPR044817">
    <property type="entry name" value="SBP-like"/>
</dbReference>
<dbReference type="ExpressionAtlas" id="A0A1D6FAM1">
    <property type="expression patterns" value="baseline and differential"/>
</dbReference>